<feature type="non-terminal residue" evidence="2">
    <location>
        <position position="1"/>
    </location>
</feature>
<protein>
    <recommendedName>
        <fullName evidence="4">DUF418 domain-containing protein</fullName>
    </recommendedName>
</protein>
<proteinExistence type="predicted"/>
<accession>A0A2N6VC08</accession>
<evidence type="ECO:0000256" key="1">
    <source>
        <dbReference type="SAM" id="Phobius"/>
    </source>
</evidence>
<feature type="non-terminal residue" evidence="2">
    <location>
        <position position="101"/>
    </location>
</feature>
<dbReference type="AlphaFoldDB" id="A0A2N6VC08"/>
<keyword evidence="1" id="KW-0812">Transmembrane</keyword>
<gene>
    <name evidence="2" type="ORF">CJ199_16520</name>
</gene>
<keyword evidence="1" id="KW-0472">Membrane</keyword>
<dbReference type="Proteomes" id="UP000235598">
    <property type="component" value="Unassembled WGS sequence"/>
</dbReference>
<evidence type="ECO:0000313" key="2">
    <source>
        <dbReference type="EMBL" id="PMC96731.1"/>
    </source>
</evidence>
<feature type="transmembrane region" description="Helical" evidence="1">
    <location>
        <begin position="53"/>
        <end position="70"/>
    </location>
</feature>
<organism evidence="2 3">
    <name type="scientific">Brevibacterium paucivorans</name>
    <dbReference type="NCBI Taxonomy" id="170994"/>
    <lineage>
        <taxon>Bacteria</taxon>
        <taxon>Bacillati</taxon>
        <taxon>Actinomycetota</taxon>
        <taxon>Actinomycetes</taxon>
        <taxon>Micrococcales</taxon>
        <taxon>Brevibacteriaceae</taxon>
        <taxon>Brevibacterium</taxon>
    </lineage>
</organism>
<evidence type="ECO:0000313" key="3">
    <source>
        <dbReference type="Proteomes" id="UP000235598"/>
    </source>
</evidence>
<name>A0A2N6VC08_9MICO</name>
<comment type="caution">
    <text evidence="2">The sequence shown here is derived from an EMBL/GenBank/DDBJ whole genome shotgun (WGS) entry which is preliminary data.</text>
</comment>
<evidence type="ECO:0008006" key="4">
    <source>
        <dbReference type="Google" id="ProtNLM"/>
    </source>
</evidence>
<keyword evidence="1" id="KW-1133">Transmembrane helix</keyword>
<sequence>IGLFCLLFTSFPTLAPRLLLPLTAPGSMALTAYSLHVVLLEMTAGMAPTQEYVAHALVLIGIAVVWKALISRRGPLETAIAEQQHRNDCRTDLRFGHQRYF</sequence>
<dbReference type="EMBL" id="PNHK01000848">
    <property type="protein sequence ID" value="PMC96731.1"/>
    <property type="molecule type" value="Genomic_DNA"/>
</dbReference>
<reference evidence="2 3" key="1">
    <citation type="submission" date="2017-09" db="EMBL/GenBank/DDBJ databases">
        <title>Bacterial strain isolated from the female urinary microbiota.</title>
        <authorList>
            <person name="Thomas-White K."/>
            <person name="Kumar N."/>
            <person name="Forster S."/>
            <person name="Putonti C."/>
            <person name="Lawley T."/>
            <person name="Wolfe A.J."/>
        </authorList>
    </citation>
    <scope>NUCLEOTIDE SEQUENCE [LARGE SCALE GENOMIC DNA]</scope>
    <source>
        <strain evidence="2 3">UMB1301</strain>
    </source>
</reference>